<feature type="transmembrane region" description="Helical" evidence="2">
    <location>
        <begin position="1006"/>
        <end position="1028"/>
    </location>
</feature>
<dbReference type="Pfam" id="PF20146">
    <property type="entry name" value="NRF"/>
    <property type="match status" value="1"/>
</dbReference>
<evidence type="ECO:0000256" key="1">
    <source>
        <dbReference type="SAM" id="MobiDB-lite"/>
    </source>
</evidence>
<dbReference type="EMBL" id="RQTK01000012">
    <property type="protein sequence ID" value="RUS91399.1"/>
    <property type="molecule type" value="Genomic_DNA"/>
</dbReference>
<dbReference type="PANTHER" id="PTHR11161:SF0">
    <property type="entry name" value="O-ACYLTRANSFERASE LIKE PROTEIN"/>
    <property type="match status" value="1"/>
</dbReference>
<evidence type="ECO:0000256" key="2">
    <source>
        <dbReference type="SAM" id="Phobius"/>
    </source>
</evidence>
<evidence type="ECO:0000313" key="4">
    <source>
        <dbReference type="EMBL" id="RUS91399.1"/>
    </source>
</evidence>
<sequence length="1042" mass="114462">TWASSSYSPILTITSSKYRELSLHGLLSAVVRSAMATSTWTALVLVCTAFGLTTVAANTTPASQETRKISVTDWIRIITHRPPSSTDSHFLPYNISGLFDDGAENTTQLNFTASSHGRSSNVSTTINTTEISATDNTTEQTLVSTTHRSVPKNATPSTSSSSSSSATTAAAAITTTATQVSDEDRAVADFRRMLRLLRRAGALFPELRDVVMQGQPLTQNQTQQLLDLARQFGSTLSSLPDSLQSINSTEDVIRLARESGLLQSLTNLAARGLNVNTPNAGAPPLPHTVHWLKCRADLVAMVTALAARQMWAITMLDAWGKPESAILRGNTMFLGNNAECTGVRHTDTQTFLDIRGRTCRMNIYLESLRSPMFGNEIVPITLDTCLPDSCESVDLNSALKETGLPYITMTCTADLDIGDDPGAIVAVIILSIFLALMVAGTLTEFCLESKPRRQSAFIDAFISNNGGADGAKVNGVASNGRAGTPHVNINGGFDLSEVGYITTGSDFKIPPHNGHVIETKNNGEPDASSGQQETRLDGDGGKTGPSLPNGDYTDHLHSYYPYAKGMKANGGISDPYTIDNHIHGSLSQPGLAPRDHNKPRTSRKADETAHLPKWQRLLLSFSLPRNTGKILGVAGAPGSIACLHGIRVLSMAWVIFGHVLSFSGQTGNFQNKLDMFELLRGFTFQVMANGTLSVDSFFFMSGLLTAYMFLKECGKQQKVTLKQGILYYVHRYVRLTPPMMIWIMVVACLVKYVGEGRPGWVDYPSAQLCRDGWWVNLLYVQNLWIEKAGCIGVTWYLANDMQFYFLAPLVVLPWIYRRQIIGFVMASLLIMVHLASNLWLVYEYNFDVFRQDGGYMEKLYVKPWTRVGPFAIGLIMGYILWKTKCKVHINKYLVAVGWVLALAAMLTVTLVTYDENKDPINNPNGWPVAGKMLHETLSRPVWALVLSWIVLACTTGHGGFINSILSWDGFLPLSRLTYCAYLVHLTIQNYEFTTPDSTFLYTMTNLIYRFFGMYVMSYAVAFLLAVGVEAPVLGLEKVALAR</sequence>
<comment type="caution">
    <text evidence="4">The sequence shown here is derived from an EMBL/GenBank/DDBJ whole genome shotgun (WGS) entry which is preliminary data.</text>
</comment>
<feature type="transmembrane region" description="Helical" evidence="2">
    <location>
        <begin position="823"/>
        <end position="844"/>
    </location>
</feature>
<feature type="domain" description="Nose resistant-to-fluoxetine protein N-terminal" evidence="3">
    <location>
        <begin position="291"/>
        <end position="418"/>
    </location>
</feature>
<reference evidence="4 5" key="1">
    <citation type="submission" date="2019-01" db="EMBL/GenBank/DDBJ databases">
        <title>A draft genome assembly of the solar-powered sea slug Elysia chlorotica.</title>
        <authorList>
            <person name="Cai H."/>
            <person name="Li Q."/>
            <person name="Fang X."/>
            <person name="Li J."/>
            <person name="Curtis N.E."/>
            <person name="Altenburger A."/>
            <person name="Shibata T."/>
            <person name="Feng M."/>
            <person name="Maeda T."/>
            <person name="Schwartz J.A."/>
            <person name="Shigenobu S."/>
            <person name="Lundholm N."/>
            <person name="Nishiyama T."/>
            <person name="Yang H."/>
            <person name="Hasebe M."/>
            <person name="Li S."/>
            <person name="Pierce S.K."/>
            <person name="Wang J."/>
        </authorList>
    </citation>
    <scope>NUCLEOTIDE SEQUENCE [LARGE SCALE GENOMIC DNA]</scope>
    <source>
        <strain evidence="4">EC2010</strain>
        <tissue evidence="4">Whole organism of an adult</tissue>
    </source>
</reference>
<evidence type="ECO:0000313" key="5">
    <source>
        <dbReference type="Proteomes" id="UP000271974"/>
    </source>
</evidence>
<name>A0A3S1CFM0_ELYCH</name>
<gene>
    <name evidence="4" type="ORF">EGW08_000829</name>
</gene>
<feature type="compositionally biased region" description="Low complexity" evidence="1">
    <location>
        <begin position="154"/>
        <end position="166"/>
    </location>
</feature>
<dbReference type="PANTHER" id="PTHR11161">
    <property type="entry name" value="O-ACYLTRANSFERASE"/>
    <property type="match status" value="1"/>
</dbReference>
<keyword evidence="2" id="KW-1133">Transmembrane helix</keyword>
<dbReference type="AlphaFoldDB" id="A0A3S1CFM0"/>
<feature type="region of interest" description="Disordered" evidence="1">
    <location>
        <begin position="113"/>
        <end position="166"/>
    </location>
</feature>
<keyword evidence="2" id="KW-0812">Transmembrane</keyword>
<feature type="transmembrane region" description="Helical" evidence="2">
    <location>
        <begin position="893"/>
        <end position="913"/>
    </location>
</feature>
<keyword evidence="5" id="KW-1185">Reference proteome</keyword>
<dbReference type="Proteomes" id="UP000271974">
    <property type="component" value="Unassembled WGS sequence"/>
</dbReference>
<feature type="transmembrane region" description="Helical" evidence="2">
    <location>
        <begin position="731"/>
        <end position="754"/>
    </location>
</feature>
<feature type="non-terminal residue" evidence="4">
    <location>
        <position position="1"/>
    </location>
</feature>
<evidence type="ECO:0000259" key="3">
    <source>
        <dbReference type="SMART" id="SM00703"/>
    </source>
</evidence>
<keyword evidence="2" id="KW-0472">Membrane</keyword>
<dbReference type="GO" id="GO:0016747">
    <property type="term" value="F:acyltransferase activity, transferring groups other than amino-acyl groups"/>
    <property type="evidence" value="ECO:0007669"/>
    <property type="project" value="InterPro"/>
</dbReference>
<dbReference type="InterPro" id="IPR052728">
    <property type="entry name" value="O2_lipid_transport_reg"/>
</dbReference>
<feature type="compositionally biased region" description="Basic and acidic residues" evidence="1">
    <location>
        <begin position="593"/>
        <end position="608"/>
    </location>
</feature>
<accession>A0A3S1CFM0</accession>
<feature type="region of interest" description="Disordered" evidence="1">
    <location>
        <begin position="583"/>
        <end position="608"/>
    </location>
</feature>
<organism evidence="4 5">
    <name type="scientific">Elysia chlorotica</name>
    <name type="common">Eastern emerald elysia</name>
    <name type="synonym">Sea slug</name>
    <dbReference type="NCBI Taxonomy" id="188477"/>
    <lineage>
        <taxon>Eukaryota</taxon>
        <taxon>Metazoa</taxon>
        <taxon>Spiralia</taxon>
        <taxon>Lophotrochozoa</taxon>
        <taxon>Mollusca</taxon>
        <taxon>Gastropoda</taxon>
        <taxon>Heterobranchia</taxon>
        <taxon>Euthyneura</taxon>
        <taxon>Panpulmonata</taxon>
        <taxon>Sacoglossa</taxon>
        <taxon>Placobranchoidea</taxon>
        <taxon>Plakobranchidae</taxon>
        <taxon>Elysia</taxon>
    </lineage>
</organism>
<dbReference type="InterPro" id="IPR002656">
    <property type="entry name" value="Acyl_transf_3_dom"/>
</dbReference>
<feature type="region of interest" description="Disordered" evidence="1">
    <location>
        <begin position="511"/>
        <end position="551"/>
    </location>
</feature>
<protein>
    <recommendedName>
        <fullName evidence="3">Nose resistant-to-fluoxetine protein N-terminal domain-containing protein</fullName>
    </recommendedName>
</protein>
<feature type="transmembrane region" description="Helical" evidence="2">
    <location>
        <begin position="864"/>
        <end position="881"/>
    </location>
</feature>
<dbReference type="OrthoDB" id="207378at2759"/>
<dbReference type="SMART" id="SM00703">
    <property type="entry name" value="NRF"/>
    <property type="match status" value="1"/>
</dbReference>
<dbReference type="InterPro" id="IPR006621">
    <property type="entry name" value="Nose-resist-to-fluoxetine_N"/>
</dbReference>
<feature type="transmembrane region" description="Helical" evidence="2">
    <location>
        <begin position="423"/>
        <end position="447"/>
    </location>
</feature>
<feature type="compositionally biased region" description="Polar residues" evidence="1">
    <location>
        <begin position="113"/>
        <end position="148"/>
    </location>
</feature>
<feature type="transmembrane region" description="Helical" evidence="2">
    <location>
        <begin position="801"/>
        <end position="816"/>
    </location>
</feature>
<dbReference type="Pfam" id="PF01757">
    <property type="entry name" value="Acyl_transf_3"/>
    <property type="match status" value="1"/>
</dbReference>
<feature type="transmembrane region" description="Helical" evidence="2">
    <location>
        <begin position="686"/>
        <end position="710"/>
    </location>
</feature>
<proteinExistence type="predicted"/>
<feature type="transmembrane region" description="Helical" evidence="2">
    <location>
        <begin position="941"/>
        <end position="965"/>
    </location>
</feature>